<feature type="transmembrane region" description="Helical" evidence="10">
    <location>
        <begin position="28"/>
        <end position="46"/>
    </location>
</feature>
<accession>A0AAD7I9A7</accession>
<sequence>MARTPSPTPSEENLLHGIRPKTTTKQKIQYALIIVVIIAIGVLIGLHRQIVKGLSPTTKWLHDHKFAPLIPIALIIIVSFPPLFGAEIIATLVGITWSLPASLGIVAVGTLLGEIANFFTFKYTCSTRNDKIEAKNLDYGLMAYVVRRGGFLIVLIIRYSAVPPHFATALFATVGVSFWIFFTAAILSLPKQIIGPVYVGYVMQPSIGRSSHRFGPNNTIDQLNR</sequence>
<gene>
    <name evidence="12" type="ORF">DFH07DRAFT_753278</name>
</gene>
<evidence type="ECO:0000256" key="3">
    <source>
        <dbReference type="ARBA" id="ARBA00008640"/>
    </source>
</evidence>
<dbReference type="PANTHER" id="PTHR47549:SF2">
    <property type="entry name" value="GOLGI APPARATUS MEMBRANE PROTEIN TVP38"/>
    <property type="match status" value="1"/>
</dbReference>
<feature type="domain" description="VTT" evidence="11">
    <location>
        <begin position="86"/>
        <end position="201"/>
    </location>
</feature>
<keyword evidence="13" id="KW-1185">Reference proteome</keyword>
<comment type="subcellular location">
    <subcellularLocation>
        <location evidence="2">Golgi apparatus membrane</location>
        <topology evidence="2">Multi-pass membrane protein</topology>
    </subcellularLocation>
</comment>
<comment type="function">
    <text evidence="1">Golgi membrane protein involved in vesicular trafficking and spindle migration.</text>
</comment>
<dbReference type="InterPro" id="IPR051076">
    <property type="entry name" value="Golgi_membrane_TVP38/TMEM64"/>
</dbReference>
<organism evidence="12 13">
    <name type="scientific">Mycena maculata</name>
    <dbReference type="NCBI Taxonomy" id="230809"/>
    <lineage>
        <taxon>Eukaryota</taxon>
        <taxon>Fungi</taxon>
        <taxon>Dikarya</taxon>
        <taxon>Basidiomycota</taxon>
        <taxon>Agaricomycotina</taxon>
        <taxon>Agaricomycetes</taxon>
        <taxon>Agaricomycetidae</taxon>
        <taxon>Agaricales</taxon>
        <taxon>Marasmiineae</taxon>
        <taxon>Mycenaceae</taxon>
        <taxon>Mycena</taxon>
    </lineage>
</organism>
<evidence type="ECO:0000256" key="1">
    <source>
        <dbReference type="ARBA" id="ARBA00002978"/>
    </source>
</evidence>
<keyword evidence="9 10" id="KW-0472">Membrane</keyword>
<keyword evidence="6 10" id="KW-0812">Transmembrane</keyword>
<dbReference type="GO" id="GO:0000139">
    <property type="term" value="C:Golgi membrane"/>
    <property type="evidence" value="ECO:0007669"/>
    <property type="project" value="UniProtKB-SubCell"/>
</dbReference>
<feature type="transmembrane region" description="Helical" evidence="10">
    <location>
        <begin position="166"/>
        <end position="187"/>
    </location>
</feature>
<keyword evidence="7 10" id="KW-1133">Transmembrane helix</keyword>
<evidence type="ECO:0000313" key="13">
    <source>
        <dbReference type="Proteomes" id="UP001215280"/>
    </source>
</evidence>
<comment type="similarity">
    <text evidence="3">Belongs to the TVP38/TMEM64 family.</text>
</comment>
<evidence type="ECO:0000256" key="10">
    <source>
        <dbReference type="SAM" id="Phobius"/>
    </source>
</evidence>
<dbReference type="AlphaFoldDB" id="A0AAD7I9A7"/>
<evidence type="ECO:0000256" key="7">
    <source>
        <dbReference type="ARBA" id="ARBA00022989"/>
    </source>
</evidence>
<evidence type="ECO:0000256" key="8">
    <source>
        <dbReference type="ARBA" id="ARBA00023034"/>
    </source>
</evidence>
<evidence type="ECO:0000256" key="2">
    <source>
        <dbReference type="ARBA" id="ARBA00004653"/>
    </source>
</evidence>
<evidence type="ECO:0000259" key="11">
    <source>
        <dbReference type="Pfam" id="PF09335"/>
    </source>
</evidence>
<keyword evidence="8" id="KW-0333">Golgi apparatus</keyword>
<dbReference type="Proteomes" id="UP001215280">
    <property type="component" value="Unassembled WGS sequence"/>
</dbReference>
<dbReference type="PANTHER" id="PTHR47549">
    <property type="entry name" value="GOLGI APPARATUS MEMBRANE PROTEIN TVP38-RELATED"/>
    <property type="match status" value="1"/>
</dbReference>
<reference evidence="12" key="1">
    <citation type="submission" date="2023-03" db="EMBL/GenBank/DDBJ databases">
        <title>Massive genome expansion in bonnet fungi (Mycena s.s.) driven by repeated elements and novel gene families across ecological guilds.</title>
        <authorList>
            <consortium name="Lawrence Berkeley National Laboratory"/>
            <person name="Harder C.B."/>
            <person name="Miyauchi S."/>
            <person name="Viragh M."/>
            <person name="Kuo A."/>
            <person name="Thoen E."/>
            <person name="Andreopoulos B."/>
            <person name="Lu D."/>
            <person name="Skrede I."/>
            <person name="Drula E."/>
            <person name="Henrissat B."/>
            <person name="Morin E."/>
            <person name="Kohler A."/>
            <person name="Barry K."/>
            <person name="LaButti K."/>
            <person name="Morin E."/>
            <person name="Salamov A."/>
            <person name="Lipzen A."/>
            <person name="Mereny Z."/>
            <person name="Hegedus B."/>
            <person name="Baldrian P."/>
            <person name="Stursova M."/>
            <person name="Weitz H."/>
            <person name="Taylor A."/>
            <person name="Grigoriev I.V."/>
            <person name="Nagy L.G."/>
            <person name="Martin F."/>
            <person name="Kauserud H."/>
        </authorList>
    </citation>
    <scope>NUCLEOTIDE SEQUENCE</scope>
    <source>
        <strain evidence="12">CBHHK188m</strain>
    </source>
</reference>
<feature type="transmembrane region" description="Helical" evidence="10">
    <location>
        <begin position="101"/>
        <end position="120"/>
    </location>
</feature>
<dbReference type="InterPro" id="IPR032816">
    <property type="entry name" value="VTT_dom"/>
</dbReference>
<feature type="transmembrane region" description="Helical" evidence="10">
    <location>
        <begin position="66"/>
        <end position="95"/>
    </location>
</feature>
<evidence type="ECO:0000256" key="4">
    <source>
        <dbReference type="ARBA" id="ARBA00013533"/>
    </source>
</evidence>
<name>A0AAD7I9A7_9AGAR</name>
<dbReference type="EMBL" id="JARJLG010000147">
    <property type="protein sequence ID" value="KAJ7736748.1"/>
    <property type="molecule type" value="Genomic_DNA"/>
</dbReference>
<protein>
    <recommendedName>
        <fullName evidence="4">Golgi apparatus membrane protein TVP38</fullName>
    </recommendedName>
    <alternativeName>
        <fullName evidence="5">Golgi apparatus membrane protein tvp38</fullName>
    </alternativeName>
</protein>
<dbReference type="Pfam" id="PF09335">
    <property type="entry name" value="VTT_dom"/>
    <property type="match status" value="1"/>
</dbReference>
<evidence type="ECO:0000256" key="6">
    <source>
        <dbReference type="ARBA" id="ARBA00022692"/>
    </source>
</evidence>
<comment type="caution">
    <text evidence="12">The sequence shown here is derived from an EMBL/GenBank/DDBJ whole genome shotgun (WGS) entry which is preliminary data.</text>
</comment>
<evidence type="ECO:0000313" key="12">
    <source>
        <dbReference type="EMBL" id="KAJ7736748.1"/>
    </source>
</evidence>
<feature type="transmembrane region" description="Helical" evidence="10">
    <location>
        <begin position="141"/>
        <end position="160"/>
    </location>
</feature>
<proteinExistence type="inferred from homology"/>
<evidence type="ECO:0000256" key="5">
    <source>
        <dbReference type="ARBA" id="ARBA00020673"/>
    </source>
</evidence>
<evidence type="ECO:0000256" key="9">
    <source>
        <dbReference type="ARBA" id="ARBA00023136"/>
    </source>
</evidence>